<keyword evidence="10" id="KW-1185">Reference proteome</keyword>
<comment type="subcellular location">
    <subcellularLocation>
        <location evidence="1">Membrane</location>
        <topology evidence="1">Multi-pass membrane protein</topology>
    </subcellularLocation>
</comment>
<accession>A0A286RK89</accession>
<evidence type="ECO:0000313" key="10">
    <source>
        <dbReference type="Proteomes" id="UP000215086"/>
    </source>
</evidence>
<protein>
    <submittedName>
        <fullName evidence="9">Cytochrome C-type biogenesis protein</fullName>
    </submittedName>
</protein>
<keyword evidence="5 7" id="KW-0472">Membrane</keyword>
<evidence type="ECO:0000256" key="4">
    <source>
        <dbReference type="ARBA" id="ARBA00022989"/>
    </source>
</evidence>
<dbReference type="Proteomes" id="UP000215086">
    <property type="component" value="Chromosome"/>
</dbReference>
<dbReference type="GO" id="GO:0020037">
    <property type="term" value="F:heme binding"/>
    <property type="evidence" value="ECO:0007669"/>
    <property type="project" value="InterPro"/>
</dbReference>
<evidence type="ECO:0000256" key="3">
    <source>
        <dbReference type="ARBA" id="ARBA00022748"/>
    </source>
</evidence>
<organism evidence="9 10">
    <name type="scientific">Thermogutta terrifontis</name>
    <dbReference type="NCBI Taxonomy" id="1331910"/>
    <lineage>
        <taxon>Bacteria</taxon>
        <taxon>Pseudomonadati</taxon>
        <taxon>Planctomycetota</taxon>
        <taxon>Planctomycetia</taxon>
        <taxon>Pirellulales</taxon>
        <taxon>Thermoguttaceae</taxon>
        <taxon>Thermogutta</taxon>
    </lineage>
</organism>
<dbReference type="KEGG" id="ttf:THTE_3794"/>
<name>A0A286RK89_9BACT</name>
<dbReference type="EMBL" id="CP018477">
    <property type="protein sequence ID" value="ASV76395.1"/>
    <property type="molecule type" value="Genomic_DNA"/>
</dbReference>
<feature type="transmembrane region" description="Helical" evidence="7">
    <location>
        <begin position="735"/>
        <end position="754"/>
    </location>
</feature>
<dbReference type="PANTHER" id="PTHR30071">
    <property type="entry name" value="HEME EXPORTER PROTEIN C"/>
    <property type="match status" value="1"/>
</dbReference>
<evidence type="ECO:0000259" key="8">
    <source>
        <dbReference type="Pfam" id="PF01578"/>
    </source>
</evidence>
<feature type="transmembrane region" description="Helical" evidence="7">
    <location>
        <begin position="947"/>
        <end position="967"/>
    </location>
</feature>
<feature type="transmembrane region" description="Helical" evidence="7">
    <location>
        <begin position="774"/>
        <end position="804"/>
    </location>
</feature>
<evidence type="ECO:0000313" key="9">
    <source>
        <dbReference type="EMBL" id="ASV76395.1"/>
    </source>
</evidence>
<proteinExistence type="predicted"/>
<feature type="transmembrane region" description="Helical" evidence="7">
    <location>
        <begin position="847"/>
        <end position="870"/>
    </location>
</feature>
<evidence type="ECO:0000256" key="2">
    <source>
        <dbReference type="ARBA" id="ARBA00022692"/>
    </source>
</evidence>
<feature type="transmembrane region" description="Helical" evidence="7">
    <location>
        <begin position="632"/>
        <end position="651"/>
    </location>
</feature>
<feature type="transmembrane region" description="Helical" evidence="7">
    <location>
        <begin position="510"/>
        <end position="527"/>
    </location>
</feature>
<keyword evidence="2 7" id="KW-0812">Transmembrane</keyword>
<evidence type="ECO:0000256" key="1">
    <source>
        <dbReference type="ARBA" id="ARBA00004141"/>
    </source>
</evidence>
<dbReference type="GO" id="GO:0005886">
    <property type="term" value="C:plasma membrane"/>
    <property type="evidence" value="ECO:0007669"/>
    <property type="project" value="TreeGrafter"/>
</dbReference>
<feature type="transmembrane region" description="Helical" evidence="7">
    <location>
        <begin position="570"/>
        <end position="587"/>
    </location>
</feature>
<feature type="transmembrane region" description="Helical" evidence="7">
    <location>
        <begin position="909"/>
        <end position="927"/>
    </location>
</feature>
<dbReference type="AlphaFoldDB" id="A0A286RK89"/>
<gene>
    <name evidence="9" type="ORF">THTE_3794</name>
</gene>
<keyword evidence="4 7" id="KW-1133">Transmembrane helix</keyword>
<feature type="transmembrane region" description="Helical" evidence="7">
    <location>
        <begin position="682"/>
        <end position="714"/>
    </location>
</feature>
<feature type="region of interest" description="Disordered" evidence="6">
    <location>
        <begin position="975"/>
        <end position="1001"/>
    </location>
</feature>
<reference evidence="9 10" key="1">
    <citation type="journal article" name="Front. Microbiol.">
        <title>Sugar Metabolism of the First Thermophilic Planctomycete Thermogutta terrifontis: Comparative Genomic and Transcriptomic Approaches.</title>
        <authorList>
            <person name="Elcheninov A.G."/>
            <person name="Menzel P."/>
            <person name="Gudbergsdottir S.R."/>
            <person name="Slesarev A.I."/>
            <person name="Kadnikov V.V."/>
            <person name="Krogh A."/>
            <person name="Bonch-Osmolovskaya E.A."/>
            <person name="Peng X."/>
            <person name="Kublanov I.V."/>
        </authorList>
    </citation>
    <scope>NUCLEOTIDE SEQUENCE [LARGE SCALE GENOMIC DNA]</scope>
    <source>
        <strain evidence="9 10">R1</strain>
    </source>
</reference>
<feature type="transmembrane region" description="Helical" evidence="7">
    <location>
        <begin position="885"/>
        <end position="902"/>
    </location>
</feature>
<dbReference type="Pfam" id="PF01578">
    <property type="entry name" value="Cytochrom_C_asm"/>
    <property type="match status" value="1"/>
</dbReference>
<dbReference type="GO" id="GO:0017004">
    <property type="term" value="P:cytochrome complex assembly"/>
    <property type="evidence" value="ECO:0007669"/>
    <property type="project" value="UniProtKB-KW"/>
</dbReference>
<evidence type="ECO:0000256" key="5">
    <source>
        <dbReference type="ARBA" id="ARBA00023136"/>
    </source>
</evidence>
<sequence length="1001" mass="110794">MFSRELVRMKKRALTGFCIFTLLLPLAAFGLSGSVRGAEPTRIDWSAWQKLPLFEDGRIKPMDTFARRIVEKITGRVNPTLAPPAGLSDNEAMRKLFPDGRPRTWSAPELVFSWLVEPEKWENVPFLAATHETLRSQLLGVPLTDVSGHRLKYVTPQDVEKSVAFENYLRDLSRRRKEVEDRGGRFRMTGLDLHVARLWDAYATYRLLTFIPRPDSRVGFSPPIKVVHPVPRRVERLVDLWESVQPQITQLAEMGALRLGEDAGQTQSTDDAARNGKEAQQFVEEVAREFAALSNSIDTISVSELDRRVASLQPKVRRIALELESLRHRAFQVNVRSEGDAQRLDSLRSQLRLLASRVHTVAQELEALGPMIYDTGSVPNVLPAMIPACLSTETQTGEPVSPWLSLWAVLYGSPDVLRGYDLARIKQARQWFEKAAAAYRSHDPAETDNVSQSLAQFAGLLADLGRSIEPERRKLPVDEAHHDLLAQTAYPPSGYTDLEVFYNAFDPFRWAWITNLCAFGILLLSVGRVRRVALFVGLGVLVLAQVITAVGFGMRVAISGWAPVTNMFESIVFVSFVIGILGIWFVVQPVLGEAVRRAWSFVSLRFEPLARIAPDENLGSGVMGRAIKGGIVAGRLILGGVLFYYLAVVPYDVGKSRAMFDLVPEITRSLGTPSLTSVVMNILGWLVGMCILLCIVWLAPRFLAAAAVAALSTIPAALRGPELRAKIDHVVQRSPFAIAAAGLAFLTAVIAYFSPVWDKGIEALQPVLRDRLWLFAHVLTVTAGYGAGLLAWGLGNIALGYYLFGRYRYLEPGERRLRGERHRAQGGTTTTAAFVEAPEPCYTLAQYIYKCVQVAVILLTAGTILGGVWADRAWGRFWGWDPKEVWALISILVYMALLHGRYAGWVNTFGMAAGSVFGMISVVWAWYGTNFLMPAGLHAYAGEGSGGGLYVVAAFTANLLFVGLAWARYRRETHREQMTPQTRGASAGEQHRKPHEVGAVS</sequence>
<dbReference type="InterPro" id="IPR045062">
    <property type="entry name" value="Cyt_c_biogenesis_CcsA/CcmC"/>
</dbReference>
<feature type="transmembrane region" description="Helical" evidence="7">
    <location>
        <begin position="534"/>
        <end position="558"/>
    </location>
</feature>
<dbReference type="InterPro" id="IPR002541">
    <property type="entry name" value="Cyt_c_assembly"/>
</dbReference>
<keyword evidence="3" id="KW-0201">Cytochrome c-type biogenesis</keyword>
<evidence type="ECO:0000256" key="6">
    <source>
        <dbReference type="SAM" id="MobiDB-lite"/>
    </source>
</evidence>
<evidence type="ECO:0000256" key="7">
    <source>
        <dbReference type="SAM" id="Phobius"/>
    </source>
</evidence>
<dbReference type="PANTHER" id="PTHR30071:SF1">
    <property type="entry name" value="CYTOCHROME B_B6 PROTEIN-RELATED"/>
    <property type="match status" value="1"/>
</dbReference>
<feature type="domain" description="Cytochrome c assembly protein" evidence="8">
    <location>
        <begin position="734"/>
        <end position="932"/>
    </location>
</feature>